<evidence type="ECO:0000256" key="6">
    <source>
        <dbReference type="ARBA" id="ARBA00022989"/>
    </source>
</evidence>
<evidence type="ECO:0000256" key="2">
    <source>
        <dbReference type="ARBA" id="ARBA00007935"/>
    </source>
</evidence>
<dbReference type="GO" id="GO:0033214">
    <property type="term" value="P:siderophore-iron import into cell"/>
    <property type="evidence" value="ECO:0007669"/>
    <property type="project" value="TreeGrafter"/>
</dbReference>
<gene>
    <name evidence="9" type="ORF">SAMN04488136_101211</name>
</gene>
<feature type="transmembrane region" description="Helical" evidence="8">
    <location>
        <begin position="221"/>
        <end position="239"/>
    </location>
</feature>
<keyword evidence="4" id="KW-1003">Cell membrane</keyword>
<dbReference type="CDD" id="cd06550">
    <property type="entry name" value="TM_ABC_iron-siderophores_like"/>
    <property type="match status" value="2"/>
</dbReference>
<evidence type="ECO:0000256" key="5">
    <source>
        <dbReference type="ARBA" id="ARBA00022692"/>
    </source>
</evidence>
<sequence length="662" mass="70157">MSWKTLATAVGVMLLAAIASLQLNQPLALSSQWHLALSPEAAQSFDDFNFAYAQLPRVVITLVVGAILGVVGSLMQQLTQNSLTSPLTMGTSSGAWLALIIVSIWWPEAITDYSAMAAMSGSLLAFALILLITGLNNMTGLPMVISGMVVNILLGAIAGAVVLLHQDYAQNIFMWGAGDLAQNGWETIQWLVPRLAPLVLLLTFAPRVLTLLRLGHDGAQARGLSVVPAFFALMVVGIWLVSASITAVGLIGFIGLLTPNIVRSLGTRTPRLELIASLIFGALLLLVTDILAQLLTLWAGQIVPSGVTAAAIGAPALIWFSRRQLKAQDGIAVALPGSRFSVSPVMGSSLVLLLLVGIGVYFCFQPSDNSWQWAWPNEYQWLLRWPRAVTALFTGIGLALAGTILQRLIYNPLASPDILGVSSGATFALVFASIFFGQSLVASQWGAAFVGSMAVLVVLILLGRKQQFAPSSVILTGIAVSALLQSFVQFCLSKGSQDSYTILQWLAGSTYRVTGSQALLLCALVVVMFGLSLTASRALTLLSISRPFAKARGLNTSLMSLLLLGLVAMLCAVVTATMGPVSFVGLVAPHLARMLGAQQTKQQLILGSLIGGATMLWADWLGQVLLYPNQVAAGTLVAIIGALYFLGLLIFNRITSRVSYAQ</sequence>
<dbReference type="EMBL" id="FNDD01000001">
    <property type="protein sequence ID" value="SDG67504.1"/>
    <property type="molecule type" value="Genomic_DNA"/>
</dbReference>
<dbReference type="RefSeq" id="WP_093268460.1">
    <property type="nucleotide sequence ID" value="NZ_FNDD01000001.1"/>
</dbReference>
<dbReference type="GO" id="GO:0022857">
    <property type="term" value="F:transmembrane transporter activity"/>
    <property type="evidence" value="ECO:0007669"/>
    <property type="project" value="InterPro"/>
</dbReference>
<feature type="transmembrane region" description="Helical" evidence="8">
    <location>
        <begin position="302"/>
        <end position="321"/>
    </location>
</feature>
<evidence type="ECO:0000313" key="9">
    <source>
        <dbReference type="EMBL" id="SDG67504.1"/>
    </source>
</evidence>
<dbReference type="InterPro" id="IPR037294">
    <property type="entry name" value="ABC_BtuC-like"/>
</dbReference>
<dbReference type="Pfam" id="PF01032">
    <property type="entry name" value="FecCD"/>
    <property type="match status" value="2"/>
</dbReference>
<feature type="transmembrane region" description="Helical" evidence="8">
    <location>
        <begin position="417"/>
        <end position="436"/>
    </location>
</feature>
<accession>A0A1G7W699</accession>
<evidence type="ECO:0000256" key="7">
    <source>
        <dbReference type="ARBA" id="ARBA00023136"/>
    </source>
</evidence>
<dbReference type="AlphaFoldDB" id="A0A1G7W699"/>
<evidence type="ECO:0000313" key="10">
    <source>
        <dbReference type="Proteomes" id="UP000198854"/>
    </source>
</evidence>
<feature type="transmembrane region" description="Helical" evidence="8">
    <location>
        <begin position="113"/>
        <end position="132"/>
    </location>
</feature>
<protein>
    <submittedName>
        <fullName evidence="9">Iron complex transport system permease protein</fullName>
    </submittedName>
</protein>
<dbReference type="PANTHER" id="PTHR30472">
    <property type="entry name" value="FERRIC ENTEROBACTIN TRANSPORT SYSTEM PERMEASE PROTEIN"/>
    <property type="match status" value="1"/>
</dbReference>
<feature type="transmembrane region" description="Helical" evidence="8">
    <location>
        <begin position="245"/>
        <end position="262"/>
    </location>
</feature>
<feature type="transmembrane region" description="Helical" evidence="8">
    <location>
        <begin position="559"/>
        <end position="592"/>
    </location>
</feature>
<name>A0A1G7W699_9VIBR</name>
<feature type="transmembrane region" description="Helical" evidence="8">
    <location>
        <begin position="54"/>
        <end position="75"/>
    </location>
</feature>
<feature type="transmembrane region" description="Helical" evidence="8">
    <location>
        <begin position="195"/>
        <end position="214"/>
    </location>
</feature>
<evidence type="ECO:0000256" key="3">
    <source>
        <dbReference type="ARBA" id="ARBA00022448"/>
    </source>
</evidence>
<comment type="similarity">
    <text evidence="2">Belongs to the binding-protein-dependent transport system permease family. FecCD subfamily.</text>
</comment>
<dbReference type="PANTHER" id="PTHR30472:SF37">
    <property type="entry name" value="FE(3+) DICITRATE TRANSPORT SYSTEM PERMEASE PROTEIN FECD-RELATED"/>
    <property type="match status" value="1"/>
</dbReference>
<feature type="transmembrane region" description="Helical" evidence="8">
    <location>
        <begin position="342"/>
        <end position="364"/>
    </location>
</feature>
<dbReference type="SUPFAM" id="SSF81345">
    <property type="entry name" value="ABC transporter involved in vitamin B12 uptake, BtuC"/>
    <property type="match status" value="2"/>
</dbReference>
<feature type="transmembrane region" description="Helical" evidence="8">
    <location>
        <begin position="442"/>
        <end position="462"/>
    </location>
</feature>
<feature type="transmembrane region" description="Helical" evidence="8">
    <location>
        <begin position="274"/>
        <end position="296"/>
    </location>
</feature>
<dbReference type="NCBIfam" id="NF007866">
    <property type="entry name" value="PRK10577.1-2"/>
    <property type="match status" value="1"/>
</dbReference>
<dbReference type="Gene3D" id="1.10.3470.10">
    <property type="entry name" value="ABC transporter involved in vitamin B12 uptake, BtuC"/>
    <property type="match status" value="2"/>
</dbReference>
<feature type="transmembrane region" description="Helical" evidence="8">
    <location>
        <begin position="87"/>
        <end position="107"/>
    </location>
</feature>
<keyword evidence="5 8" id="KW-0812">Transmembrane</keyword>
<keyword evidence="10" id="KW-1185">Reference proteome</keyword>
<keyword evidence="3" id="KW-0813">Transport</keyword>
<evidence type="ECO:0000256" key="1">
    <source>
        <dbReference type="ARBA" id="ARBA00004651"/>
    </source>
</evidence>
<feature type="transmembrane region" description="Helical" evidence="8">
    <location>
        <begin position="518"/>
        <end position="539"/>
    </location>
</feature>
<dbReference type="InterPro" id="IPR000522">
    <property type="entry name" value="ABC_transptr_permease_BtuC"/>
</dbReference>
<feature type="transmembrane region" description="Helical" evidence="8">
    <location>
        <begin position="631"/>
        <end position="651"/>
    </location>
</feature>
<organism evidence="9 10">
    <name type="scientific">Vibrio xiamenensis</name>
    <dbReference type="NCBI Taxonomy" id="861298"/>
    <lineage>
        <taxon>Bacteria</taxon>
        <taxon>Pseudomonadati</taxon>
        <taxon>Pseudomonadota</taxon>
        <taxon>Gammaproteobacteria</taxon>
        <taxon>Vibrionales</taxon>
        <taxon>Vibrionaceae</taxon>
        <taxon>Vibrio</taxon>
    </lineage>
</organism>
<dbReference type="STRING" id="861298.SAMN04488136_101211"/>
<dbReference type="Proteomes" id="UP000198854">
    <property type="component" value="Unassembled WGS sequence"/>
</dbReference>
<proteinExistence type="inferred from homology"/>
<dbReference type="GO" id="GO:0005886">
    <property type="term" value="C:plasma membrane"/>
    <property type="evidence" value="ECO:0007669"/>
    <property type="project" value="UniProtKB-SubCell"/>
</dbReference>
<feature type="transmembrane region" description="Helical" evidence="8">
    <location>
        <begin position="384"/>
        <end position="405"/>
    </location>
</feature>
<keyword evidence="7 8" id="KW-0472">Membrane</keyword>
<dbReference type="OrthoDB" id="9811721at2"/>
<feature type="transmembrane region" description="Helical" evidence="8">
    <location>
        <begin position="604"/>
        <end position="625"/>
    </location>
</feature>
<evidence type="ECO:0000256" key="8">
    <source>
        <dbReference type="SAM" id="Phobius"/>
    </source>
</evidence>
<comment type="subcellular location">
    <subcellularLocation>
        <location evidence="1">Cell membrane</location>
        <topology evidence="1">Multi-pass membrane protein</topology>
    </subcellularLocation>
</comment>
<reference evidence="9 10" key="1">
    <citation type="submission" date="2016-10" db="EMBL/GenBank/DDBJ databases">
        <authorList>
            <person name="de Groot N.N."/>
        </authorList>
    </citation>
    <scope>NUCLEOTIDE SEQUENCE [LARGE SCALE GENOMIC DNA]</scope>
    <source>
        <strain evidence="9 10">CGMCC 1.10228</strain>
    </source>
</reference>
<feature type="transmembrane region" description="Helical" evidence="8">
    <location>
        <begin position="144"/>
        <end position="165"/>
    </location>
</feature>
<evidence type="ECO:0000256" key="4">
    <source>
        <dbReference type="ARBA" id="ARBA00022475"/>
    </source>
</evidence>
<keyword evidence="6 8" id="KW-1133">Transmembrane helix</keyword>